<dbReference type="Gene3D" id="3.20.20.70">
    <property type="entry name" value="Aldolase class I"/>
    <property type="match status" value="1"/>
</dbReference>
<dbReference type="GO" id="GO:0005737">
    <property type="term" value="C:cytoplasm"/>
    <property type="evidence" value="ECO:0007669"/>
    <property type="project" value="InterPro"/>
</dbReference>
<evidence type="ECO:0000259" key="12">
    <source>
        <dbReference type="Pfam" id="PF01180"/>
    </source>
</evidence>
<dbReference type="UniPathway" id="UPA00070">
    <property type="reaction ID" value="UER00946"/>
</dbReference>
<feature type="binding site" evidence="11">
    <location>
        <position position="272"/>
    </location>
    <ligand>
        <name>FMN</name>
        <dbReference type="ChEBI" id="CHEBI:58210"/>
    </ligand>
</feature>
<name>A0A1G2MGV1_9BACT</name>
<feature type="binding site" evidence="11">
    <location>
        <position position="91"/>
    </location>
    <ligand>
        <name>FMN</name>
        <dbReference type="ChEBI" id="CHEBI:58210"/>
    </ligand>
</feature>
<feature type="binding site" evidence="11">
    <location>
        <begin position="116"/>
        <end position="120"/>
    </location>
    <ligand>
        <name>substrate</name>
    </ligand>
</feature>
<feature type="binding site" evidence="11">
    <location>
        <position position="71"/>
    </location>
    <ligand>
        <name>substrate</name>
    </ligand>
</feature>
<reference evidence="13 14" key="1">
    <citation type="journal article" date="2016" name="Nat. Commun.">
        <title>Thousands of microbial genomes shed light on interconnected biogeochemical processes in an aquifer system.</title>
        <authorList>
            <person name="Anantharaman K."/>
            <person name="Brown C.T."/>
            <person name="Hug L.A."/>
            <person name="Sharon I."/>
            <person name="Castelle C.J."/>
            <person name="Probst A.J."/>
            <person name="Thomas B.C."/>
            <person name="Singh A."/>
            <person name="Wilkins M.J."/>
            <person name="Karaoz U."/>
            <person name="Brodie E.L."/>
            <person name="Williams K.H."/>
            <person name="Hubbard S.S."/>
            <person name="Banfield J.F."/>
        </authorList>
    </citation>
    <scope>NUCLEOTIDE SEQUENCE [LARGE SCALE GENOMIC DNA]</scope>
</reference>
<dbReference type="PROSITE" id="PS00911">
    <property type="entry name" value="DHODEHASE_1"/>
    <property type="match status" value="1"/>
</dbReference>
<comment type="caution">
    <text evidence="13">The sequence shown here is derived from an EMBL/GenBank/DDBJ whole genome shotgun (WGS) entry which is preliminary data.</text>
</comment>
<evidence type="ECO:0000256" key="6">
    <source>
        <dbReference type="ARBA" id="ARBA00022643"/>
    </source>
</evidence>
<dbReference type="PANTHER" id="PTHR48109">
    <property type="entry name" value="DIHYDROOROTATE DEHYDROGENASE (QUINONE), MITOCHONDRIAL-RELATED"/>
    <property type="match status" value="1"/>
</dbReference>
<comment type="function">
    <text evidence="1 11">Catalyzes the conversion of dihydroorotate to orotate with quinone as electron acceptor.</text>
</comment>
<dbReference type="InterPro" id="IPR005719">
    <property type="entry name" value="Dihydroorotate_DH_2"/>
</dbReference>
<keyword evidence="11" id="KW-1003">Cell membrane</keyword>
<comment type="subcellular location">
    <subcellularLocation>
        <location evidence="11">Cell membrane</location>
        <topology evidence="11">Peripheral membrane protein</topology>
    </subcellularLocation>
    <subcellularLocation>
        <location evidence="2">Membrane</location>
    </subcellularLocation>
</comment>
<evidence type="ECO:0000256" key="8">
    <source>
        <dbReference type="ARBA" id="ARBA00023002"/>
    </source>
</evidence>
<dbReference type="STRING" id="1802306.A3C72_03940"/>
<gene>
    <name evidence="11" type="primary">pyrD</name>
    <name evidence="13" type="ORF">A3C72_03940</name>
</gene>
<keyword evidence="8 11" id="KW-0560">Oxidoreductase</keyword>
<dbReference type="EMBL" id="MHRK01000045">
    <property type="protein sequence ID" value="OHA22934.1"/>
    <property type="molecule type" value="Genomic_DNA"/>
</dbReference>
<dbReference type="SUPFAM" id="SSF51395">
    <property type="entry name" value="FMN-linked oxidoreductases"/>
    <property type="match status" value="1"/>
</dbReference>
<dbReference type="GO" id="GO:0005886">
    <property type="term" value="C:plasma membrane"/>
    <property type="evidence" value="ECO:0007669"/>
    <property type="project" value="UniProtKB-SubCell"/>
</dbReference>
<dbReference type="InterPro" id="IPR050074">
    <property type="entry name" value="DHO_dehydrogenase"/>
</dbReference>
<comment type="catalytic activity">
    <reaction evidence="10 11">
        <text>(S)-dihydroorotate + a quinone = orotate + a quinol</text>
        <dbReference type="Rhea" id="RHEA:30187"/>
        <dbReference type="ChEBI" id="CHEBI:24646"/>
        <dbReference type="ChEBI" id="CHEBI:30839"/>
        <dbReference type="ChEBI" id="CHEBI:30864"/>
        <dbReference type="ChEBI" id="CHEBI:132124"/>
        <dbReference type="EC" id="1.3.5.2"/>
    </reaction>
</comment>
<dbReference type="NCBIfam" id="NF003652">
    <property type="entry name" value="PRK05286.2-5"/>
    <property type="match status" value="1"/>
</dbReference>
<protein>
    <recommendedName>
        <fullName evidence="11">Dihydroorotate dehydrogenase (quinone)</fullName>
        <ecNumber evidence="11">1.3.5.2</ecNumber>
    </recommendedName>
    <alternativeName>
        <fullName evidence="11">DHOdehase</fullName>
        <shortName evidence="11">DHOD</shortName>
        <shortName evidence="11">DHODase</shortName>
    </alternativeName>
    <alternativeName>
        <fullName evidence="11">Dihydroorotate oxidase</fullName>
    </alternativeName>
</protein>
<sequence length="360" mass="39721">MYKKYIRPQLFKKDTEEAHDCALRWLKRAERVTVLTSFLRGLCSIEHRRLKQRLFGITFPNPIGTAAGMDKNADAMIGFEALGFGFLEIGGVTQLIQGGNAKPRVFRLVEDEAIINRMGFNNIGADALAEKLSRRSHEQIPLIPLGINLGKSKLTPIEDIEAVANDYRHSFTALSEYGDFFTINVSSPNTPNLRDLQNVSLLKQILETLSYVNHRVKPLLIKVAPDLADDDLKALVELISKYGHGIIATNTTVGRPETLRSPYAAEGGGLSGKPLKERSTKVVALIHKENPTLPIVGVGGIFSGADAWEKIQAGASLIQIYTGLVYEGPALPRNINLHLQDVLIKADLQMSTLHPRVNRD</sequence>
<evidence type="ECO:0000256" key="3">
    <source>
        <dbReference type="ARBA" id="ARBA00005161"/>
    </source>
</evidence>
<dbReference type="EC" id="1.3.5.2" evidence="11"/>
<feature type="domain" description="Dihydroorotate dehydrogenase catalytic" evidence="12">
    <location>
        <begin position="50"/>
        <end position="343"/>
    </location>
</feature>
<feature type="binding site" evidence="11">
    <location>
        <begin position="67"/>
        <end position="71"/>
    </location>
    <ligand>
        <name>FMN</name>
        <dbReference type="ChEBI" id="CHEBI:58210"/>
    </ligand>
</feature>
<dbReference type="GO" id="GO:0044205">
    <property type="term" value="P:'de novo' UMP biosynthetic process"/>
    <property type="evidence" value="ECO:0007669"/>
    <property type="project" value="UniProtKB-UniRule"/>
</dbReference>
<dbReference type="Proteomes" id="UP000177130">
    <property type="component" value="Unassembled WGS sequence"/>
</dbReference>
<organism evidence="13 14">
    <name type="scientific">Candidatus Taylorbacteria bacterium RIFCSPHIGHO2_02_FULL_43_32b</name>
    <dbReference type="NCBI Taxonomy" id="1802306"/>
    <lineage>
        <taxon>Bacteria</taxon>
        <taxon>Candidatus Tayloriibacteriota</taxon>
    </lineage>
</organism>
<comment type="similarity">
    <text evidence="4 11">Belongs to the dihydroorotate dehydrogenase family. Type 2 subfamily.</text>
</comment>
<evidence type="ECO:0000256" key="4">
    <source>
        <dbReference type="ARBA" id="ARBA00005359"/>
    </source>
</evidence>
<accession>A0A1G2MGV1</accession>
<keyword evidence="7 11" id="KW-0665">Pyrimidine biosynthesis</keyword>
<comment type="subunit">
    <text evidence="11">Monomer.</text>
</comment>
<feature type="binding site" evidence="11">
    <location>
        <begin position="321"/>
        <end position="322"/>
    </location>
    <ligand>
        <name>FMN</name>
        <dbReference type="ChEBI" id="CHEBI:58210"/>
    </ligand>
</feature>
<feature type="binding site" evidence="11">
    <location>
        <position position="189"/>
    </location>
    <ligand>
        <name>substrate</name>
    </ligand>
</feature>
<comment type="cofactor">
    <cofactor evidence="11">
        <name>FMN</name>
        <dbReference type="ChEBI" id="CHEBI:58210"/>
    </cofactor>
    <text evidence="11">Binds 1 FMN per subunit.</text>
</comment>
<feature type="binding site" evidence="11">
    <location>
        <position position="300"/>
    </location>
    <ligand>
        <name>FMN</name>
        <dbReference type="ChEBI" id="CHEBI:58210"/>
    </ligand>
</feature>
<evidence type="ECO:0000256" key="2">
    <source>
        <dbReference type="ARBA" id="ARBA00004370"/>
    </source>
</evidence>
<dbReference type="GO" id="GO:0106430">
    <property type="term" value="F:dihydroorotate dehydrogenase (quinone) activity"/>
    <property type="evidence" value="ECO:0007669"/>
    <property type="project" value="UniProtKB-EC"/>
</dbReference>
<dbReference type="NCBIfam" id="TIGR01036">
    <property type="entry name" value="pyrD_sub2"/>
    <property type="match status" value="1"/>
</dbReference>
<evidence type="ECO:0000313" key="13">
    <source>
        <dbReference type="EMBL" id="OHA22934.1"/>
    </source>
</evidence>
<feature type="binding site" evidence="11">
    <location>
        <position position="148"/>
    </location>
    <ligand>
        <name>FMN</name>
        <dbReference type="ChEBI" id="CHEBI:58210"/>
    </ligand>
</feature>
<dbReference type="InterPro" id="IPR005720">
    <property type="entry name" value="Dihydroorotate_DH_cat"/>
</dbReference>
<evidence type="ECO:0000256" key="10">
    <source>
        <dbReference type="ARBA" id="ARBA00048639"/>
    </source>
</evidence>
<dbReference type="PROSITE" id="PS00912">
    <property type="entry name" value="DHODEHASE_2"/>
    <property type="match status" value="1"/>
</dbReference>
<keyword evidence="9 11" id="KW-0472">Membrane</keyword>
<feature type="binding site" evidence="11">
    <location>
        <begin position="250"/>
        <end position="251"/>
    </location>
    <ligand>
        <name>substrate</name>
    </ligand>
</feature>
<dbReference type="GO" id="GO:0006207">
    <property type="term" value="P:'de novo' pyrimidine nucleobase biosynthetic process"/>
    <property type="evidence" value="ECO:0007669"/>
    <property type="project" value="UniProtKB-UniRule"/>
</dbReference>
<evidence type="ECO:0000256" key="1">
    <source>
        <dbReference type="ARBA" id="ARBA00003125"/>
    </source>
</evidence>
<dbReference type="AlphaFoldDB" id="A0A1G2MGV1"/>
<feature type="binding site" evidence="11">
    <location>
        <position position="184"/>
    </location>
    <ligand>
        <name>substrate</name>
    </ligand>
</feature>
<feature type="binding site" evidence="11">
    <location>
        <position position="184"/>
    </location>
    <ligand>
        <name>FMN</name>
        <dbReference type="ChEBI" id="CHEBI:58210"/>
    </ligand>
</feature>
<evidence type="ECO:0000313" key="14">
    <source>
        <dbReference type="Proteomes" id="UP000177130"/>
    </source>
</evidence>
<dbReference type="CDD" id="cd04738">
    <property type="entry name" value="DHOD_2_like"/>
    <property type="match status" value="1"/>
</dbReference>
<dbReference type="Pfam" id="PF01180">
    <property type="entry name" value="DHO_dh"/>
    <property type="match status" value="1"/>
</dbReference>
<evidence type="ECO:0000256" key="11">
    <source>
        <dbReference type="HAMAP-Rule" id="MF_00225"/>
    </source>
</evidence>
<evidence type="ECO:0000256" key="5">
    <source>
        <dbReference type="ARBA" id="ARBA00022630"/>
    </source>
</evidence>
<dbReference type="InterPro" id="IPR001295">
    <property type="entry name" value="Dihydroorotate_DH_CS"/>
</dbReference>
<dbReference type="HAMAP" id="MF_00225">
    <property type="entry name" value="DHO_dh_type2"/>
    <property type="match status" value="1"/>
</dbReference>
<keyword evidence="6 11" id="KW-0288">FMN</keyword>
<proteinExistence type="inferred from homology"/>
<feature type="binding site" evidence="11">
    <location>
        <position position="222"/>
    </location>
    <ligand>
        <name>FMN</name>
        <dbReference type="ChEBI" id="CHEBI:58210"/>
    </ligand>
</feature>
<evidence type="ECO:0000256" key="7">
    <source>
        <dbReference type="ARBA" id="ARBA00022975"/>
    </source>
</evidence>
<comment type="pathway">
    <text evidence="3 11">Pyrimidine metabolism; UMP biosynthesis via de novo pathway; orotate from (S)-dihydroorotate (quinone route): step 1/1.</text>
</comment>
<feature type="active site" description="Nucleophile" evidence="11">
    <location>
        <position position="187"/>
    </location>
</feature>
<keyword evidence="5 11" id="KW-0285">Flavoprotein</keyword>
<feature type="binding site" evidence="11">
    <location>
        <position position="249"/>
    </location>
    <ligand>
        <name>FMN</name>
        <dbReference type="ChEBI" id="CHEBI:58210"/>
    </ligand>
</feature>
<dbReference type="PANTHER" id="PTHR48109:SF4">
    <property type="entry name" value="DIHYDROOROTATE DEHYDROGENASE (QUINONE), MITOCHONDRIAL"/>
    <property type="match status" value="1"/>
</dbReference>
<dbReference type="InterPro" id="IPR013785">
    <property type="entry name" value="Aldolase_TIM"/>
</dbReference>
<evidence type="ECO:0000256" key="9">
    <source>
        <dbReference type="ARBA" id="ARBA00023136"/>
    </source>
</evidence>